<protein>
    <submittedName>
        <fullName evidence="1">Uncharacterized protein</fullName>
    </submittedName>
</protein>
<evidence type="ECO:0000313" key="2">
    <source>
        <dbReference type="Proteomes" id="UP000077266"/>
    </source>
</evidence>
<accession>A0A166B628</accession>
<dbReference type="Proteomes" id="UP000077266">
    <property type="component" value="Unassembled WGS sequence"/>
</dbReference>
<gene>
    <name evidence="1" type="ORF">EXIGLDRAFT_728646</name>
</gene>
<dbReference type="EMBL" id="KV425921">
    <property type="protein sequence ID" value="KZV98179.1"/>
    <property type="molecule type" value="Genomic_DNA"/>
</dbReference>
<evidence type="ECO:0000313" key="1">
    <source>
        <dbReference type="EMBL" id="KZV98179.1"/>
    </source>
</evidence>
<reference evidence="1 2" key="1">
    <citation type="journal article" date="2016" name="Mol. Biol. Evol.">
        <title>Comparative Genomics of Early-Diverging Mushroom-Forming Fungi Provides Insights into the Origins of Lignocellulose Decay Capabilities.</title>
        <authorList>
            <person name="Nagy L.G."/>
            <person name="Riley R."/>
            <person name="Tritt A."/>
            <person name="Adam C."/>
            <person name="Daum C."/>
            <person name="Floudas D."/>
            <person name="Sun H."/>
            <person name="Yadav J.S."/>
            <person name="Pangilinan J."/>
            <person name="Larsson K.H."/>
            <person name="Matsuura K."/>
            <person name="Barry K."/>
            <person name="Labutti K."/>
            <person name="Kuo R."/>
            <person name="Ohm R.A."/>
            <person name="Bhattacharya S.S."/>
            <person name="Shirouzu T."/>
            <person name="Yoshinaga Y."/>
            <person name="Martin F.M."/>
            <person name="Grigoriev I.V."/>
            <person name="Hibbett D.S."/>
        </authorList>
    </citation>
    <scope>NUCLEOTIDE SEQUENCE [LARGE SCALE GENOMIC DNA]</scope>
    <source>
        <strain evidence="1 2">HHB12029</strain>
    </source>
</reference>
<dbReference type="InParanoid" id="A0A166B628"/>
<organism evidence="1 2">
    <name type="scientific">Exidia glandulosa HHB12029</name>
    <dbReference type="NCBI Taxonomy" id="1314781"/>
    <lineage>
        <taxon>Eukaryota</taxon>
        <taxon>Fungi</taxon>
        <taxon>Dikarya</taxon>
        <taxon>Basidiomycota</taxon>
        <taxon>Agaricomycotina</taxon>
        <taxon>Agaricomycetes</taxon>
        <taxon>Auriculariales</taxon>
        <taxon>Exidiaceae</taxon>
        <taxon>Exidia</taxon>
    </lineage>
</organism>
<keyword evidence="2" id="KW-1185">Reference proteome</keyword>
<proteinExistence type="predicted"/>
<sequence>MLVNLDETAPVDPLRVFLLGAHVLRGTSRSWSSSFPNRALQCARYGHCQSSSSAY</sequence>
<name>A0A166B628_EXIGL</name>
<dbReference type="AlphaFoldDB" id="A0A166B628"/>